<dbReference type="Proteomes" id="UP000824156">
    <property type="component" value="Unassembled WGS sequence"/>
</dbReference>
<dbReference type="GO" id="GO:0005886">
    <property type="term" value="C:plasma membrane"/>
    <property type="evidence" value="ECO:0007669"/>
    <property type="project" value="UniProtKB-SubCell"/>
</dbReference>
<dbReference type="GO" id="GO:0045259">
    <property type="term" value="C:proton-transporting ATP synthase complex"/>
    <property type="evidence" value="ECO:0007669"/>
    <property type="project" value="UniProtKB-KW"/>
</dbReference>
<dbReference type="EMBL" id="DXEZ01000127">
    <property type="protein sequence ID" value="HIX54271.1"/>
    <property type="molecule type" value="Genomic_DNA"/>
</dbReference>
<evidence type="ECO:0000256" key="1">
    <source>
        <dbReference type="ARBA" id="ARBA00004370"/>
    </source>
</evidence>
<evidence type="ECO:0000313" key="8">
    <source>
        <dbReference type="EMBL" id="HIX54271.1"/>
    </source>
</evidence>
<keyword evidence="2 7" id="KW-0813">Transport</keyword>
<dbReference type="PROSITE" id="PS00389">
    <property type="entry name" value="ATPASE_DELTA"/>
    <property type="match status" value="1"/>
</dbReference>
<dbReference type="AlphaFoldDB" id="A0A9D1W868"/>
<comment type="caution">
    <text evidence="8">The sequence shown here is derived from an EMBL/GenBank/DDBJ whole genome shotgun (WGS) entry which is preliminary data.</text>
</comment>
<accession>A0A9D1W868</accession>
<keyword evidence="7" id="KW-1003">Cell membrane</keyword>
<evidence type="ECO:0000256" key="5">
    <source>
        <dbReference type="ARBA" id="ARBA00023136"/>
    </source>
</evidence>
<evidence type="ECO:0000256" key="3">
    <source>
        <dbReference type="ARBA" id="ARBA00022781"/>
    </source>
</evidence>
<dbReference type="PRINTS" id="PR00125">
    <property type="entry name" value="ATPASEDELTA"/>
</dbReference>
<keyword evidence="6 7" id="KW-0066">ATP synthesis</keyword>
<evidence type="ECO:0000256" key="4">
    <source>
        <dbReference type="ARBA" id="ARBA00023065"/>
    </source>
</evidence>
<evidence type="ECO:0000256" key="6">
    <source>
        <dbReference type="ARBA" id="ARBA00023310"/>
    </source>
</evidence>
<evidence type="ECO:0000256" key="2">
    <source>
        <dbReference type="ARBA" id="ARBA00022448"/>
    </source>
</evidence>
<comment type="function">
    <text evidence="7">This protein is part of the stalk that links CF(0) to CF(1). It either transmits conformational changes from CF(0) to CF(1) or is implicated in proton conduction.</text>
</comment>
<keyword evidence="3 7" id="KW-0375">Hydrogen ion transport</keyword>
<dbReference type="InterPro" id="IPR026015">
    <property type="entry name" value="ATP_synth_OSCP/delta_N_sf"/>
</dbReference>
<comment type="function">
    <text evidence="7">F(1)F(0) ATP synthase produces ATP from ADP in the presence of a proton or sodium gradient. F-type ATPases consist of two structural domains, F(1) containing the extramembraneous catalytic core and F(0) containing the membrane proton channel, linked together by a central stalk and a peripheral stalk. During catalysis, ATP synthesis in the catalytic domain of F(1) is coupled via a rotary mechanism of the central stalk subunits to proton translocation.</text>
</comment>
<sequence>MSSYRVATRYAKALIDSAEQQSKLETVKEDMQGVAKLFKQNSSLQYTLANPIIGPDKKQQIIKALLSGKVDNLVIDFFLLLIRKGRGNVIVDTTNEFLNSYRSQQGIVQATVRSAESLSEEEMNKLRSKLQSETGLIVELTNIVDPSLIAGFVIQVGDIRLNNSIAGKLNRLERHFQQQGV</sequence>
<dbReference type="InterPro" id="IPR020781">
    <property type="entry name" value="ATPase_OSCP/d_CS"/>
</dbReference>
<proteinExistence type="inferred from homology"/>
<keyword evidence="4 7" id="KW-0406">Ion transport</keyword>
<reference evidence="8" key="1">
    <citation type="journal article" date="2021" name="PeerJ">
        <title>Extensive microbial diversity within the chicken gut microbiome revealed by metagenomics and culture.</title>
        <authorList>
            <person name="Gilroy R."/>
            <person name="Ravi A."/>
            <person name="Getino M."/>
            <person name="Pursley I."/>
            <person name="Horton D.L."/>
            <person name="Alikhan N.F."/>
            <person name="Baker D."/>
            <person name="Gharbi K."/>
            <person name="Hall N."/>
            <person name="Watson M."/>
            <person name="Adriaenssens E.M."/>
            <person name="Foster-Nyarko E."/>
            <person name="Jarju S."/>
            <person name="Secka A."/>
            <person name="Antonio M."/>
            <person name="Oren A."/>
            <person name="Chaudhuri R.R."/>
            <person name="La Ragione R."/>
            <person name="Hildebrand F."/>
            <person name="Pallen M.J."/>
        </authorList>
    </citation>
    <scope>NUCLEOTIDE SEQUENCE</scope>
    <source>
        <strain evidence="8">1719</strain>
    </source>
</reference>
<gene>
    <name evidence="7 8" type="primary">atpH</name>
    <name evidence="8" type="ORF">H9853_04540</name>
</gene>
<reference evidence="8" key="2">
    <citation type="submission" date="2021-04" db="EMBL/GenBank/DDBJ databases">
        <authorList>
            <person name="Gilroy R."/>
        </authorList>
    </citation>
    <scope>NUCLEOTIDE SEQUENCE</scope>
    <source>
        <strain evidence="8">1719</strain>
    </source>
</reference>
<keyword evidence="5 7" id="KW-0472">Membrane</keyword>
<dbReference type="PANTHER" id="PTHR11910">
    <property type="entry name" value="ATP SYNTHASE DELTA CHAIN"/>
    <property type="match status" value="1"/>
</dbReference>
<keyword evidence="7" id="KW-0139">CF(1)</keyword>
<dbReference type="Gene3D" id="1.10.520.20">
    <property type="entry name" value="N-terminal domain of the delta subunit of the F1F0-ATP synthase"/>
    <property type="match status" value="1"/>
</dbReference>
<protein>
    <recommendedName>
        <fullName evidence="7">ATP synthase subunit delta</fullName>
    </recommendedName>
    <alternativeName>
        <fullName evidence="7">ATP synthase F(1) sector subunit delta</fullName>
    </alternativeName>
    <alternativeName>
        <fullName evidence="7">F-type ATPase subunit delta</fullName>
        <shortName evidence="7">F-ATPase subunit delta</shortName>
    </alternativeName>
</protein>
<dbReference type="NCBIfam" id="TIGR01145">
    <property type="entry name" value="ATP_synt_delta"/>
    <property type="match status" value="1"/>
</dbReference>
<comment type="similarity">
    <text evidence="7">Belongs to the ATPase delta chain family.</text>
</comment>
<evidence type="ECO:0000313" key="9">
    <source>
        <dbReference type="Proteomes" id="UP000824156"/>
    </source>
</evidence>
<name>A0A9D1W868_9SPHI</name>
<dbReference type="InterPro" id="IPR000711">
    <property type="entry name" value="ATPase_OSCP/dsu"/>
</dbReference>
<organism evidence="8 9">
    <name type="scientific">Candidatus Sphingobacterium stercoripullorum</name>
    <dbReference type="NCBI Taxonomy" id="2838759"/>
    <lineage>
        <taxon>Bacteria</taxon>
        <taxon>Pseudomonadati</taxon>
        <taxon>Bacteroidota</taxon>
        <taxon>Sphingobacteriia</taxon>
        <taxon>Sphingobacteriales</taxon>
        <taxon>Sphingobacteriaceae</taxon>
        <taxon>Sphingobacterium</taxon>
    </lineage>
</organism>
<comment type="subcellular location">
    <subcellularLocation>
        <location evidence="7">Cell membrane</location>
        <topology evidence="7">Peripheral membrane protein</topology>
    </subcellularLocation>
    <subcellularLocation>
        <location evidence="1">Membrane</location>
    </subcellularLocation>
</comment>
<dbReference type="Pfam" id="PF00213">
    <property type="entry name" value="OSCP"/>
    <property type="match status" value="1"/>
</dbReference>
<dbReference type="GO" id="GO:0046933">
    <property type="term" value="F:proton-transporting ATP synthase activity, rotational mechanism"/>
    <property type="evidence" value="ECO:0007669"/>
    <property type="project" value="UniProtKB-UniRule"/>
</dbReference>
<dbReference type="SUPFAM" id="SSF47928">
    <property type="entry name" value="N-terminal domain of the delta subunit of the F1F0-ATP synthase"/>
    <property type="match status" value="1"/>
</dbReference>
<dbReference type="HAMAP" id="MF_01416">
    <property type="entry name" value="ATP_synth_delta_bact"/>
    <property type="match status" value="1"/>
</dbReference>
<evidence type="ECO:0000256" key="7">
    <source>
        <dbReference type="HAMAP-Rule" id="MF_01416"/>
    </source>
</evidence>